<protein>
    <submittedName>
        <fullName evidence="1">Uncharacterized protein</fullName>
    </submittedName>
</protein>
<accession>A0A1M6JPJ3</accession>
<dbReference type="AlphaFoldDB" id="A0A1M6JPJ3"/>
<dbReference type="EMBL" id="FRAA01000001">
    <property type="protein sequence ID" value="SHJ48645.1"/>
    <property type="molecule type" value="Genomic_DNA"/>
</dbReference>
<proteinExistence type="predicted"/>
<dbReference type="Proteomes" id="UP000184474">
    <property type="component" value="Unassembled WGS sequence"/>
</dbReference>
<gene>
    <name evidence="1" type="ORF">SAMN04488028_101273</name>
</gene>
<reference evidence="2" key="1">
    <citation type="submission" date="2016-11" db="EMBL/GenBank/DDBJ databases">
        <authorList>
            <person name="Varghese N."/>
            <person name="Submissions S."/>
        </authorList>
    </citation>
    <scope>NUCLEOTIDE SEQUENCE [LARGE SCALE GENOMIC DNA]</scope>
    <source>
        <strain evidence="2">DSM 26134</strain>
    </source>
</reference>
<name>A0A1M6JPJ3_REIAG</name>
<keyword evidence="2" id="KW-1185">Reference proteome</keyword>
<organism evidence="1 2">
    <name type="scientific">Reichenbachiella agariperforans</name>
    <dbReference type="NCBI Taxonomy" id="156994"/>
    <lineage>
        <taxon>Bacteria</taxon>
        <taxon>Pseudomonadati</taxon>
        <taxon>Bacteroidota</taxon>
        <taxon>Cytophagia</taxon>
        <taxon>Cytophagales</taxon>
        <taxon>Reichenbachiellaceae</taxon>
        <taxon>Reichenbachiella</taxon>
    </lineage>
</organism>
<evidence type="ECO:0000313" key="1">
    <source>
        <dbReference type="EMBL" id="SHJ48645.1"/>
    </source>
</evidence>
<evidence type="ECO:0000313" key="2">
    <source>
        <dbReference type="Proteomes" id="UP000184474"/>
    </source>
</evidence>
<sequence>MNEKHKTNLTFPSRTLTITRESTLSARLEVYVTLYHHTRRATDAIQTQHQNIAENNIVNKSYCS</sequence>
<dbReference type="STRING" id="156994.SAMN04488028_101273"/>